<proteinExistence type="predicted"/>
<reference evidence="2" key="1">
    <citation type="journal article" date="2015" name="Nature">
        <title>Complex archaea that bridge the gap between prokaryotes and eukaryotes.</title>
        <authorList>
            <person name="Spang A."/>
            <person name="Saw J.H."/>
            <person name="Jorgensen S.L."/>
            <person name="Zaremba-Niedzwiedzka K."/>
            <person name="Martijn J."/>
            <person name="Lind A.E."/>
            <person name="van Eijk R."/>
            <person name="Schleper C."/>
            <person name="Guy L."/>
            <person name="Ettema T.J."/>
        </authorList>
    </citation>
    <scope>NUCLEOTIDE SEQUENCE</scope>
</reference>
<keyword evidence="1" id="KW-0812">Transmembrane</keyword>
<evidence type="ECO:0000256" key="1">
    <source>
        <dbReference type="SAM" id="Phobius"/>
    </source>
</evidence>
<evidence type="ECO:0000313" key="2">
    <source>
        <dbReference type="EMBL" id="KKM98073.1"/>
    </source>
</evidence>
<feature type="transmembrane region" description="Helical" evidence="1">
    <location>
        <begin position="159"/>
        <end position="177"/>
    </location>
</feature>
<keyword evidence="1" id="KW-1133">Transmembrane helix</keyword>
<dbReference type="EMBL" id="LAZR01005670">
    <property type="protein sequence ID" value="KKM98073.1"/>
    <property type="molecule type" value="Genomic_DNA"/>
</dbReference>
<accession>A0A0F9LXG0</accession>
<dbReference type="AlphaFoldDB" id="A0A0F9LXG0"/>
<gene>
    <name evidence="2" type="ORF">LCGC14_1161670</name>
</gene>
<keyword evidence="1" id="KW-0472">Membrane</keyword>
<comment type="caution">
    <text evidence="2">The sequence shown here is derived from an EMBL/GenBank/DDBJ whole genome shotgun (WGS) entry which is preliminary data.</text>
</comment>
<organism evidence="2">
    <name type="scientific">marine sediment metagenome</name>
    <dbReference type="NCBI Taxonomy" id="412755"/>
    <lineage>
        <taxon>unclassified sequences</taxon>
        <taxon>metagenomes</taxon>
        <taxon>ecological metagenomes</taxon>
    </lineage>
</organism>
<sequence>MVLTCAESNRCVTLARKLIKRSRRIHNAWRFWLKSALVLKVRWFSFGGWHCSPLNVALLACRNMEIEEIIQFLSDELAVNKSKIEADIDLYSQSGVEGDDCFDFEEATLNLGSLFFKPPYERVQRIPITLKILAQSAVGDALSVIYPEHKLPKRRYNIYINYFVISTLALGTFIVGLKNV</sequence>
<name>A0A0F9LXG0_9ZZZZ</name>
<protein>
    <submittedName>
        <fullName evidence="2">Uncharacterized protein</fullName>
    </submittedName>
</protein>